<dbReference type="EMBL" id="UYYB01104791">
    <property type="protein sequence ID" value="VDM79341.1"/>
    <property type="molecule type" value="Genomic_DNA"/>
</dbReference>
<proteinExistence type="predicted"/>
<dbReference type="AlphaFoldDB" id="A0A3P7J2G1"/>
<gene>
    <name evidence="1" type="ORF">SVUK_LOCUS14339</name>
</gene>
<accession>A0A3P7J2G1</accession>
<dbReference type="Proteomes" id="UP000270094">
    <property type="component" value="Unassembled WGS sequence"/>
</dbReference>
<evidence type="ECO:0000313" key="2">
    <source>
        <dbReference type="Proteomes" id="UP000270094"/>
    </source>
</evidence>
<dbReference type="OrthoDB" id="5786599at2759"/>
<name>A0A3P7J2G1_STRVU</name>
<evidence type="ECO:0000313" key="1">
    <source>
        <dbReference type="EMBL" id="VDM79341.1"/>
    </source>
</evidence>
<reference evidence="1 2" key="1">
    <citation type="submission" date="2018-11" db="EMBL/GenBank/DDBJ databases">
        <authorList>
            <consortium name="Pathogen Informatics"/>
        </authorList>
    </citation>
    <scope>NUCLEOTIDE SEQUENCE [LARGE SCALE GENOMIC DNA]</scope>
</reference>
<organism evidence="1 2">
    <name type="scientific">Strongylus vulgaris</name>
    <name type="common">Blood worm</name>
    <dbReference type="NCBI Taxonomy" id="40348"/>
    <lineage>
        <taxon>Eukaryota</taxon>
        <taxon>Metazoa</taxon>
        <taxon>Ecdysozoa</taxon>
        <taxon>Nematoda</taxon>
        <taxon>Chromadorea</taxon>
        <taxon>Rhabditida</taxon>
        <taxon>Rhabditina</taxon>
        <taxon>Rhabditomorpha</taxon>
        <taxon>Strongyloidea</taxon>
        <taxon>Strongylidae</taxon>
        <taxon>Strongylus</taxon>
    </lineage>
</organism>
<sequence>MVELLPLLLNDVKEFTPETWKSFETNFPEQTAAWRESEPRVKKFYEFIKSLPKNQNIVEDPETFKKFVEIGLQKLLPAEAVKA</sequence>
<keyword evidence="2" id="KW-1185">Reference proteome</keyword>
<protein>
    <submittedName>
        <fullName evidence="1">Uncharacterized protein</fullName>
    </submittedName>
</protein>